<dbReference type="EMBL" id="ADVG01000004">
    <property type="protein sequence ID" value="EFH82298.1"/>
    <property type="molecule type" value="Genomic_DNA"/>
</dbReference>
<dbReference type="AlphaFoldDB" id="D6U0F8"/>
<proteinExistence type="predicted"/>
<comment type="caution">
    <text evidence="2">The sequence shown here is derived from an EMBL/GenBank/DDBJ whole genome shotgun (WGS) entry which is preliminary data.</text>
</comment>
<gene>
    <name evidence="2" type="ORF">Krac_3094</name>
</gene>
<keyword evidence="1" id="KW-1133">Transmembrane helix</keyword>
<dbReference type="Proteomes" id="UP000004508">
    <property type="component" value="Unassembled WGS sequence"/>
</dbReference>
<keyword evidence="1" id="KW-0812">Transmembrane</keyword>
<feature type="transmembrane region" description="Helical" evidence="1">
    <location>
        <begin position="37"/>
        <end position="56"/>
    </location>
</feature>
<reference evidence="2 3" key="1">
    <citation type="journal article" date="2011" name="Stand. Genomic Sci.">
        <title>Non-contiguous finished genome sequence and contextual data of the filamentous soil bacterium Ktedonobacter racemifer type strain (SOSP1-21).</title>
        <authorList>
            <person name="Chang Y.J."/>
            <person name="Land M."/>
            <person name="Hauser L."/>
            <person name="Chertkov O."/>
            <person name="Del Rio T.G."/>
            <person name="Nolan M."/>
            <person name="Copeland A."/>
            <person name="Tice H."/>
            <person name="Cheng J.F."/>
            <person name="Lucas S."/>
            <person name="Han C."/>
            <person name="Goodwin L."/>
            <person name="Pitluck S."/>
            <person name="Ivanova N."/>
            <person name="Ovchinikova G."/>
            <person name="Pati A."/>
            <person name="Chen A."/>
            <person name="Palaniappan K."/>
            <person name="Mavromatis K."/>
            <person name="Liolios K."/>
            <person name="Brettin T."/>
            <person name="Fiebig A."/>
            <person name="Rohde M."/>
            <person name="Abt B."/>
            <person name="Goker M."/>
            <person name="Detter J.C."/>
            <person name="Woyke T."/>
            <person name="Bristow J."/>
            <person name="Eisen J.A."/>
            <person name="Markowitz V."/>
            <person name="Hugenholtz P."/>
            <person name="Kyrpides N.C."/>
            <person name="Klenk H.P."/>
            <person name="Lapidus A."/>
        </authorList>
    </citation>
    <scope>NUCLEOTIDE SEQUENCE [LARGE SCALE GENOMIC DNA]</scope>
    <source>
        <strain evidence="3">DSM 44963</strain>
    </source>
</reference>
<evidence type="ECO:0000313" key="3">
    <source>
        <dbReference type="Proteomes" id="UP000004508"/>
    </source>
</evidence>
<evidence type="ECO:0000313" key="2">
    <source>
        <dbReference type="EMBL" id="EFH82298.1"/>
    </source>
</evidence>
<organism evidence="2 3">
    <name type="scientific">Ktedonobacter racemifer DSM 44963</name>
    <dbReference type="NCBI Taxonomy" id="485913"/>
    <lineage>
        <taxon>Bacteria</taxon>
        <taxon>Bacillati</taxon>
        <taxon>Chloroflexota</taxon>
        <taxon>Ktedonobacteria</taxon>
        <taxon>Ktedonobacterales</taxon>
        <taxon>Ktedonobacteraceae</taxon>
        <taxon>Ktedonobacter</taxon>
    </lineage>
</organism>
<keyword evidence="3" id="KW-1185">Reference proteome</keyword>
<sequence>MKVLRFWAPLVCILFGLYALIWSLLASSSLTPTRISAVFFGILFLLLAFIYLHIILPTEQKDPKTQSTLE</sequence>
<dbReference type="STRING" id="485913.Krac_3094"/>
<name>D6U0F8_KTERA</name>
<feature type="transmembrane region" description="Helical" evidence="1">
    <location>
        <begin position="6"/>
        <end position="25"/>
    </location>
</feature>
<keyword evidence="1" id="KW-0472">Membrane</keyword>
<protein>
    <submittedName>
        <fullName evidence="2">Uncharacterized protein</fullName>
    </submittedName>
</protein>
<evidence type="ECO:0000256" key="1">
    <source>
        <dbReference type="SAM" id="Phobius"/>
    </source>
</evidence>
<dbReference type="InParanoid" id="D6U0F8"/>
<accession>D6U0F8</accession>